<dbReference type="Proteomes" id="UP001489004">
    <property type="component" value="Unassembled WGS sequence"/>
</dbReference>
<evidence type="ECO:0000256" key="9">
    <source>
        <dbReference type="ARBA" id="ARBA00022771"/>
    </source>
</evidence>
<organism evidence="16 17">
    <name type="scientific">[Myrmecia] bisecta</name>
    <dbReference type="NCBI Taxonomy" id="41462"/>
    <lineage>
        <taxon>Eukaryota</taxon>
        <taxon>Viridiplantae</taxon>
        <taxon>Chlorophyta</taxon>
        <taxon>core chlorophytes</taxon>
        <taxon>Trebouxiophyceae</taxon>
        <taxon>Trebouxiales</taxon>
        <taxon>Trebouxiaceae</taxon>
        <taxon>Myrmecia</taxon>
    </lineage>
</organism>
<dbReference type="Gene3D" id="1.20.120.1750">
    <property type="match status" value="1"/>
</dbReference>
<keyword evidence="17" id="KW-1185">Reference proteome</keyword>
<dbReference type="EC" id="2.3.2.31" evidence="5"/>
<evidence type="ECO:0000256" key="11">
    <source>
        <dbReference type="ARBA" id="ARBA00022833"/>
    </source>
</evidence>
<dbReference type="EMBL" id="JALJOR010000007">
    <property type="protein sequence ID" value="KAK9814225.1"/>
    <property type="molecule type" value="Genomic_DNA"/>
</dbReference>
<comment type="similarity">
    <text evidence="12">Belongs to the RBR family. RNF14 subfamily.</text>
</comment>
<dbReference type="Gene3D" id="3.30.40.10">
    <property type="entry name" value="Zinc/RING finger domain, C3HC4 (zinc finger)"/>
    <property type="match status" value="1"/>
</dbReference>
<dbReference type="InterPro" id="IPR013083">
    <property type="entry name" value="Znf_RING/FYVE/PHD"/>
</dbReference>
<dbReference type="PROSITE" id="PS50089">
    <property type="entry name" value="ZF_RING_2"/>
    <property type="match status" value="1"/>
</dbReference>
<evidence type="ECO:0000256" key="13">
    <source>
        <dbReference type="PROSITE-ProRule" id="PRU00175"/>
    </source>
</evidence>
<dbReference type="PANTHER" id="PTHR11685">
    <property type="entry name" value="RBR FAMILY RING FINGER AND IBR DOMAIN-CONTAINING"/>
    <property type="match status" value="1"/>
</dbReference>
<protein>
    <recommendedName>
        <fullName evidence="5">RBR-type E3 ubiquitin transferase</fullName>
        <ecNumber evidence="5">2.3.2.31</ecNumber>
    </recommendedName>
</protein>
<evidence type="ECO:0000259" key="14">
    <source>
        <dbReference type="PROSITE" id="PS50089"/>
    </source>
</evidence>
<dbReference type="GO" id="GO:0016567">
    <property type="term" value="P:protein ubiquitination"/>
    <property type="evidence" value="ECO:0007669"/>
    <property type="project" value="InterPro"/>
</dbReference>
<dbReference type="GO" id="GO:0061630">
    <property type="term" value="F:ubiquitin protein ligase activity"/>
    <property type="evidence" value="ECO:0007669"/>
    <property type="project" value="UniProtKB-EC"/>
</dbReference>
<evidence type="ECO:0000256" key="1">
    <source>
        <dbReference type="ARBA" id="ARBA00001798"/>
    </source>
</evidence>
<dbReference type="InterPro" id="IPR017907">
    <property type="entry name" value="Znf_RING_CS"/>
</dbReference>
<dbReference type="Pfam" id="PF22191">
    <property type="entry name" value="IBR_1"/>
    <property type="match status" value="1"/>
</dbReference>
<dbReference type="PROSITE" id="PS00518">
    <property type="entry name" value="ZF_RING_1"/>
    <property type="match status" value="1"/>
</dbReference>
<keyword evidence="10" id="KW-0833">Ubl conjugation pathway</keyword>
<proteinExistence type="inferred from homology"/>
<comment type="caution">
    <text evidence="16">The sequence shown here is derived from an EMBL/GenBank/DDBJ whole genome shotgun (WGS) entry which is preliminary data.</text>
</comment>
<dbReference type="InterPro" id="IPR001841">
    <property type="entry name" value="Znf_RING"/>
</dbReference>
<dbReference type="FunFam" id="3.30.40.10:FF:000137">
    <property type="entry name" value="RanBP-type and C3HC4-type zinc finger-containing protein 1"/>
    <property type="match status" value="1"/>
</dbReference>
<comment type="catalytic activity">
    <reaction evidence="1">
        <text>[E2 ubiquitin-conjugating enzyme]-S-ubiquitinyl-L-cysteine + [acceptor protein]-L-lysine = [E2 ubiquitin-conjugating enzyme]-L-cysteine + [acceptor protein]-N(6)-ubiquitinyl-L-lysine.</text>
        <dbReference type="EC" id="2.3.2.31"/>
    </reaction>
</comment>
<evidence type="ECO:0000256" key="7">
    <source>
        <dbReference type="ARBA" id="ARBA00022723"/>
    </source>
</evidence>
<evidence type="ECO:0000259" key="15">
    <source>
        <dbReference type="PROSITE" id="PS51873"/>
    </source>
</evidence>
<sequence length="436" mass="49015">MQGNWTAQVEEVVALQAILEEDFSLLGGQGLHDGIDLTADSLIELEPPSAPIRLECQALARVSLLRDSLDLRGSQQQWQQQEPQQAQQQPAELVIMQLLRYNAARDHQLFREGTWACGICLEELPGVRCLRVGDCKHAFCQDCLGQQCRLNVREGTIENLRCPEPQCKAPMNRQVVKSLLSPEEAARWEDLELQRTLAHMQDVVYCPRCSSACLEDGQNCAQCARCFFAYCSLCNEAWHPGRQCVSAATKLELLRNRMKGVRHESGSELRRKELEMMSLKSIEETTKPCPRCSMAIQKSQGCNKMTCANCNTFFCYRCGREIEGYSHYKDSGCVLFEEAEILRWQDEWEAQQHGAVGHVNQLAWAQHARANDAPPGMRVCPCPQCGQANMKVGNNNHMACWACTCHFCYSCRKLLRGKGIGAAHYGPKGCKQHSAD</sequence>
<evidence type="ECO:0000256" key="12">
    <source>
        <dbReference type="ARBA" id="ARBA00044508"/>
    </source>
</evidence>
<evidence type="ECO:0000256" key="4">
    <source>
        <dbReference type="ARBA" id="ARBA00005884"/>
    </source>
</evidence>
<evidence type="ECO:0000256" key="3">
    <source>
        <dbReference type="ARBA" id="ARBA00004906"/>
    </source>
</evidence>
<name>A0AAW1PWR3_9CHLO</name>
<feature type="domain" description="RING-type" evidence="15">
    <location>
        <begin position="113"/>
        <end position="337"/>
    </location>
</feature>
<reference evidence="16 17" key="1">
    <citation type="journal article" date="2024" name="Nat. Commun.">
        <title>Phylogenomics reveals the evolutionary origins of lichenization in chlorophyte algae.</title>
        <authorList>
            <person name="Puginier C."/>
            <person name="Libourel C."/>
            <person name="Otte J."/>
            <person name="Skaloud P."/>
            <person name="Haon M."/>
            <person name="Grisel S."/>
            <person name="Petersen M."/>
            <person name="Berrin J.G."/>
            <person name="Delaux P.M."/>
            <person name="Dal Grande F."/>
            <person name="Keller J."/>
        </authorList>
    </citation>
    <scope>NUCLEOTIDE SEQUENCE [LARGE SCALE GENOMIC DNA]</scope>
    <source>
        <strain evidence="16 17">SAG 2043</strain>
    </source>
</reference>
<evidence type="ECO:0000313" key="16">
    <source>
        <dbReference type="EMBL" id="KAK9814225.1"/>
    </source>
</evidence>
<evidence type="ECO:0000256" key="10">
    <source>
        <dbReference type="ARBA" id="ARBA00022786"/>
    </source>
</evidence>
<keyword evidence="11" id="KW-0862">Zinc</keyword>
<comment type="pathway">
    <text evidence="3">Protein modification; protein ubiquitination.</text>
</comment>
<dbReference type="Pfam" id="PF01485">
    <property type="entry name" value="IBR"/>
    <property type="match status" value="1"/>
</dbReference>
<comment type="function">
    <text evidence="2">Might act as an E3 ubiquitin-protein ligase, or as part of E3 complex, which accepts ubiquitin from specific E2 ubiquitin-conjugating enzymes and then transfers it to substrates.</text>
</comment>
<gene>
    <name evidence="16" type="ORF">WJX72_002540</name>
</gene>
<evidence type="ECO:0000313" key="17">
    <source>
        <dbReference type="Proteomes" id="UP001489004"/>
    </source>
</evidence>
<dbReference type="InterPro" id="IPR044066">
    <property type="entry name" value="TRIAD_supradom"/>
</dbReference>
<dbReference type="CDD" id="cd20341">
    <property type="entry name" value="BRcat_RBR_RNF14"/>
    <property type="match status" value="1"/>
</dbReference>
<dbReference type="InterPro" id="IPR002867">
    <property type="entry name" value="IBR_dom"/>
</dbReference>
<dbReference type="GO" id="GO:0008270">
    <property type="term" value="F:zinc ion binding"/>
    <property type="evidence" value="ECO:0007669"/>
    <property type="project" value="UniProtKB-KW"/>
</dbReference>
<dbReference type="CDD" id="cd20336">
    <property type="entry name" value="Rcat_RBR"/>
    <property type="match status" value="1"/>
</dbReference>
<dbReference type="PROSITE" id="PS51873">
    <property type="entry name" value="TRIAD"/>
    <property type="match status" value="1"/>
</dbReference>
<dbReference type="SMART" id="SM00647">
    <property type="entry name" value="IBR"/>
    <property type="match status" value="2"/>
</dbReference>
<dbReference type="CDD" id="cd20354">
    <property type="entry name" value="Rcat_RBR_RNF14"/>
    <property type="match status" value="1"/>
</dbReference>
<evidence type="ECO:0000256" key="8">
    <source>
        <dbReference type="ARBA" id="ARBA00022737"/>
    </source>
</evidence>
<accession>A0AAW1PWR3</accession>
<keyword evidence="8" id="KW-0677">Repeat</keyword>
<dbReference type="SUPFAM" id="SSF57850">
    <property type="entry name" value="RING/U-box"/>
    <property type="match status" value="4"/>
</dbReference>
<comment type="similarity">
    <text evidence="4">Belongs to the RBR family. Ariadne subfamily.</text>
</comment>
<evidence type="ECO:0000256" key="2">
    <source>
        <dbReference type="ARBA" id="ARBA00003976"/>
    </source>
</evidence>
<keyword evidence="9 13" id="KW-0863">Zinc-finger</keyword>
<dbReference type="InterPro" id="IPR031127">
    <property type="entry name" value="E3_UB_ligase_RBR"/>
</dbReference>
<evidence type="ECO:0000256" key="5">
    <source>
        <dbReference type="ARBA" id="ARBA00012251"/>
    </source>
</evidence>
<dbReference type="AlphaFoldDB" id="A0AAW1PWR3"/>
<dbReference type="InterPro" id="IPR047548">
    <property type="entry name" value="Rcat_RBR_RNF14"/>
</dbReference>
<evidence type="ECO:0000256" key="6">
    <source>
        <dbReference type="ARBA" id="ARBA00022679"/>
    </source>
</evidence>
<keyword evidence="7" id="KW-0479">Metal-binding</keyword>
<keyword evidence="6" id="KW-0808">Transferase</keyword>
<feature type="domain" description="RING-type" evidence="14">
    <location>
        <begin position="117"/>
        <end position="163"/>
    </location>
</feature>